<reference evidence="2 3" key="1">
    <citation type="journal article" date="2015" name="Genome Announc.">
        <title>Draft Genome Sequence and Gene Annotation of the Entomopathogenic Fungus Verticillium hemipterigenum.</title>
        <authorList>
            <person name="Horn F."/>
            <person name="Habel A."/>
            <person name="Scharf D.H."/>
            <person name="Dworschak J."/>
            <person name="Brakhage A.A."/>
            <person name="Guthke R."/>
            <person name="Hertweck C."/>
            <person name="Linde J."/>
        </authorList>
    </citation>
    <scope>NUCLEOTIDE SEQUENCE [LARGE SCALE GENOMIC DNA]</scope>
</reference>
<evidence type="ECO:0000313" key="2">
    <source>
        <dbReference type="EMBL" id="CEJ83959.1"/>
    </source>
</evidence>
<protein>
    <submittedName>
        <fullName evidence="2">Uncharacterized protein</fullName>
    </submittedName>
</protein>
<dbReference type="AlphaFoldDB" id="A0A0A1TAI1"/>
<gene>
    <name evidence="2" type="ORF">VHEMI03323</name>
</gene>
<dbReference type="OrthoDB" id="9991913at2759"/>
<accession>A0A0A1TAI1</accession>
<dbReference type="Proteomes" id="UP000039046">
    <property type="component" value="Unassembled WGS sequence"/>
</dbReference>
<feature type="region of interest" description="Disordered" evidence="1">
    <location>
        <begin position="1"/>
        <end position="26"/>
    </location>
</feature>
<dbReference type="Gene3D" id="3.40.50.720">
    <property type="entry name" value="NAD(P)-binding Rossmann-like Domain"/>
    <property type="match status" value="1"/>
</dbReference>
<dbReference type="HOGENOM" id="CLU_1526224_0_0_1"/>
<organism evidence="2 3">
    <name type="scientific">[Torrubiella] hemipterigena</name>
    <dbReference type="NCBI Taxonomy" id="1531966"/>
    <lineage>
        <taxon>Eukaryota</taxon>
        <taxon>Fungi</taxon>
        <taxon>Dikarya</taxon>
        <taxon>Ascomycota</taxon>
        <taxon>Pezizomycotina</taxon>
        <taxon>Sordariomycetes</taxon>
        <taxon>Hypocreomycetidae</taxon>
        <taxon>Hypocreales</taxon>
        <taxon>Clavicipitaceae</taxon>
        <taxon>Clavicipitaceae incertae sedis</taxon>
        <taxon>'Torrubiella' clade</taxon>
    </lineage>
</organism>
<name>A0A0A1TAI1_9HYPO</name>
<evidence type="ECO:0000313" key="3">
    <source>
        <dbReference type="Proteomes" id="UP000039046"/>
    </source>
</evidence>
<dbReference type="EMBL" id="CDHN01000002">
    <property type="protein sequence ID" value="CEJ83959.1"/>
    <property type="molecule type" value="Genomic_DNA"/>
</dbReference>
<feature type="compositionally biased region" description="Low complexity" evidence="1">
    <location>
        <begin position="8"/>
        <end position="21"/>
    </location>
</feature>
<keyword evidence="3" id="KW-1185">Reference proteome</keyword>
<sequence>MAEPANTPIPASTPRSTSPAPHFSGLSTPLSPTKLSALHISSKPHILHIHIGDSLSQQDECPSYAALGALCDVHAVAVTDKAALLRDLDAKRWGDDIDAVMIEGDLDWDSEVISLLPRTVKAVAGRGDGGSQLSWERRDIAYVRLDGNTGVSGAYDPSRGIKKLVSVLDATRMGTR</sequence>
<proteinExistence type="predicted"/>
<dbReference type="STRING" id="1531966.A0A0A1TAI1"/>
<evidence type="ECO:0000256" key="1">
    <source>
        <dbReference type="SAM" id="MobiDB-lite"/>
    </source>
</evidence>